<evidence type="ECO:0000313" key="3">
    <source>
        <dbReference type="Proteomes" id="UP001237642"/>
    </source>
</evidence>
<dbReference type="Proteomes" id="UP001237642">
    <property type="component" value="Unassembled WGS sequence"/>
</dbReference>
<gene>
    <name evidence="2" type="ORF">POM88_024654</name>
</gene>
<evidence type="ECO:0000313" key="2">
    <source>
        <dbReference type="EMBL" id="KAK1377910.1"/>
    </source>
</evidence>
<name>A0AAD8MJ33_9APIA</name>
<accession>A0AAD8MJ33</accession>
<organism evidence="2 3">
    <name type="scientific">Heracleum sosnowskyi</name>
    <dbReference type="NCBI Taxonomy" id="360622"/>
    <lineage>
        <taxon>Eukaryota</taxon>
        <taxon>Viridiplantae</taxon>
        <taxon>Streptophyta</taxon>
        <taxon>Embryophyta</taxon>
        <taxon>Tracheophyta</taxon>
        <taxon>Spermatophyta</taxon>
        <taxon>Magnoliopsida</taxon>
        <taxon>eudicotyledons</taxon>
        <taxon>Gunneridae</taxon>
        <taxon>Pentapetalae</taxon>
        <taxon>asterids</taxon>
        <taxon>campanulids</taxon>
        <taxon>Apiales</taxon>
        <taxon>Apiaceae</taxon>
        <taxon>Apioideae</taxon>
        <taxon>apioid superclade</taxon>
        <taxon>Tordylieae</taxon>
        <taxon>Tordyliinae</taxon>
        <taxon>Heracleum</taxon>
    </lineage>
</organism>
<feature type="region of interest" description="Disordered" evidence="1">
    <location>
        <begin position="337"/>
        <end position="359"/>
    </location>
</feature>
<feature type="compositionally biased region" description="Basic and acidic residues" evidence="1">
    <location>
        <begin position="345"/>
        <end position="355"/>
    </location>
</feature>
<proteinExistence type="predicted"/>
<dbReference type="PANTHER" id="PTHR31439">
    <property type="entry name" value="EXPRESSED PROTEIN"/>
    <property type="match status" value="1"/>
</dbReference>
<keyword evidence="3" id="KW-1185">Reference proteome</keyword>
<comment type="caution">
    <text evidence="2">The sequence shown here is derived from an EMBL/GenBank/DDBJ whole genome shotgun (WGS) entry which is preliminary data.</text>
</comment>
<evidence type="ECO:0000256" key="1">
    <source>
        <dbReference type="SAM" id="MobiDB-lite"/>
    </source>
</evidence>
<dbReference type="EMBL" id="JAUIZM010000006">
    <property type="protein sequence ID" value="KAK1377910.1"/>
    <property type="molecule type" value="Genomic_DNA"/>
</dbReference>
<dbReference type="PANTHER" id="PTHR31439:SF4">
    <property type="entry name" value="NEURONAL PAS DOMAIN PROTEIN"/>
    <property type="match status" value="1"/>
</dbReference>
<dbReference type="AlphaFoldDB" id="A0AAD8MJ33"/>
<reference evidence="2" key="1">
    <citation type="submission" date="2023-02" db="EMBL/GenBank/DDBJ databases">
        <title>Genome of toxic invasive species Heracleum sosnowskyi carries increased number of genes despite the absence of recent whole-genome duplications.</title>
        <authorList>
            <person name="Schelkunov M."/>
            <person name="Shtratnikova V."/>
            <person name="Makarenko M."/>
            <person name="Klepikova A."/>
            <person name="Omelchenko D."/>
            <person name="Novikova G."/>
            <person name="Obukhova E."/>
            <person name="Bogdanov V."/>
            <person name="Penin A."/>
            <person name="Logacheva M."/>
        </authorList>
    </citation>
    <scope>NUCLEOTIDE SEQUENCE</scope>
    <source>
        <strain evidence="2">Hsosn_3</strain>
        <tissue evidence="2">Leaf</tissue>
    </source>
</reference>
<protein>
    <submittedName>
        <fullName evidence="2">WD repeat-containing 63</fullName>
    </submittedName>
</protein>
<reference evidence="2" key="2">
    <citation type="submission" date="2023-05" db="EMBL/GenBank/DDBJ databases">
        <authorList>
            <person name="Schelkunov M.I."/>
        </authorList>
    </citation>
    <scope>NUCLEOTIDE SEQUENCE</scope>
    <source>
        <strain evidence="2">Hsosn_3</strain>
        <tissue evidence="2">Leaf</tissue>
    </source>
</reference>
<sequence>MASSSSSSSSSLFPDIWTWIQNLPPIMEWTSNSMSISIYSSSSSFRPSLKLSISKKLQSSSFIILSLFVDYTISISLWTSKPLRVNLKSRTLLDNEDNVSKIFLTLVDVILQYCPNKNISLFRLPKLSSIPNFKEMFNFSFLTLSFLVCIYEAPTDLRSECLHKLKDQYACEQSREVSKFLMRLLGSNIEEQWMRAVNLAITNWIVEVKARNNGLKTPSSLFSYGGSSFGMWKVQLYCPLIAMDLEKSSSPSPDEKLVFSLNYNQVEGVIQLNHRVIIRESWIEVITKVDNIRCDVVKLVNDTLMKERGAGKAEKHFPSRISLQLTPVQQMNVLSISVSKSSENPTRDISSEKSVEGSLNPPNTLGLSISAGETVTVSLKPWKFEQSVHGNRGNLNWYLHDSVNGREVFSSKPSMFSLLNPRAWFKNRYRNVYRPFTRQGGIIFAEDEYGENVVWKVDKSAQGKVMEWEIRGWIWLTYWPNKHRTFYTETRRLEFREIVHLTLA</sequence>